<evidence type="ECO:0000313" key="3">
    <source>
        <dbReference type="EMBL" id="MBJ7594176.1"/>
    </source>
</evidence>
<sequence length="308" mass="33514">MPETFELTPRGPFDLAYQQRHFGGWASYKPDPAAVAMAFPVEGWAGSAVVVLRQPDVDTITGEVHGAEGSPPQRAWKQALAVLSLDIDGSAFAAVGERDPVVGRLQVQHGWMRPTLFHSPYEAACNFVMGQRISMAQARALRVRMAADSGDQVTAGGVELAAFPRPQRLLELSEVRGLPAEKLVRLHGVAQAALDGVLDRRHLRALPVPDALAELSTLRGVGTFSSQGILFRGAGVVDEVTDDPVSKQAVQRVYDLDHLPDHAEVLRHAEPWRPFRMWALVLLHVWIRGEGGGPAPPASHGRPRRRTG</sequence>
<dbReference type="SUPFAM" id="SSF48150">
    <property type="entry name" value="DNA-glycosylase"/>
    <property type="match status" value="1"/>
</dbReference>
<keyword evidence="2" id="KW-0234">DNA repair</keyword>
<evidence type="ECO:0000313" key="4">
    <source>
        <dbReference type="Proteomes" id="UP000606991"/>
    </source>
</evidence>
<proteinExistence type="predicted"/>
<dbReference type="GO" id="GO:0032993">
    <property type="term" value="C:protein-DNA complex"/>
    <property type="evidence" value="ECO:0007669"/>
    <property type="project" value="TreeGrafter"/>
</dbReference>
<dbReference type="PANTHER" id="PTHR43003:SF5">
    <property type="entry name" value="DNA-3-METHYLADENINE GLYCOSYLASE"/>
    <property type="match status" value="1"/>
</dbReference>
<evidence type="ECO:0000256" key="1">
    <source>
        <dbReference type="ARBA" id="ARBA00022763"/>
    </source>
</evidence>
<organism evidence="3 4">
    <name type="scientific">Candidatus Aeolococcus gillhamiae</name>
    <dbReference type="NCBI Taxonomy" id="3127015"/>
    <lineage>
        <taxon>Bacteria</taxon>
        <taxon>Bacillati</taxon>
        <taxon>Candidatus Dormiibacterota</taxon>
        <taxon>Candidatus Dormibacteria</taxon>
        <taxon>Candidatus Aeolococcales</taxon>
        <taxon>Candidatus Aeolococcaceae</taxon>
        <taxon>Candidatus Aeolococcus</taxon>
    </lineage>
</organism>
<protein>
    <submittedName>
        <fullName evidence="3">DNA-3-methyladenine glycosylase 2 family protein</fullName>
    </submittedName>
</protein>
<dbReference type="Gene3D" id="1.10.340.30">
    <property type="entry name" value="Hypothetical protein, domain 2"/>
    <property type="match status" value="1"/>
</dbReference>
<reference evidence="3 4" key="1">
    <citation type="submission" date="2020-10" db="EMBL/GenBank/DDBJ databases">
        <title>Ca. Dormibacterota MAGs.</title>
        <authorList>
            <person name="Montgomery K."/>
        </authorList>
    </citation>
    <scope>NUCLEOTIDE SEQUENCE [LARGE SCALE GENOMIC DNA]</scope>
    <source>
        <strain evidence="3">SC8812_S17_18</strain>
    </source>
</reference>
<dbReference type="RefSeq" id="WP_337310140.1">
    <property type="nucleotide sequence ID" value="NZ_JAEKNS010000055.1"/>
</dbReference>
<keyword evidence="1" id="KW-0227">DNA damage</keyword>
<name>A0A934JRB1_9BACT</name>
<dbReference type="GO" id="GO:0006307">
    <property type="term" value="P:DNA alkylation repair"/>
    <property type="evidence" value="ECO:0007669"/>
    <property type="project" value="TreeGrafter"/>
</dbReference>
<accession>A0A934JRB1</accession>
<dbReference type="GO" id="GO:0043916">
    <property type="term" value="F:DNA-7-methylguanine glycosylase activity"/>
    <property type="evidence" value="ECO:0007669"/>
    <property type="project" value="TreeGrafter"/>
</dbReference>
<dbReference type="Proteomes" id="UP000606991">
    <property type="component" value="Unassembled WGS sequence"/>
</dbReference>
<dbReference type="PANTHER" id="PTHR43003">
    <property type="entry name" value="DNA-3-METHYLADENINE GLYCOSYLASE"/>
    <property type="match status" value="1"/>
</dbReference>
<dbReference type="GO" id="GO:0006285">
    <property type="term" value="P:base-excision repair, AP site formation"/>
    <property type="evidence" value="ECO:0007669"/>
    <property type="project" value="TreeGrafter"/>
</dbReference>
<dbReference type="InterPro" id="IPR011257">
    <property type="entry name" value="DNA_glycosylase"/>
</dbReference>
<dbReference type="EMBL" id="JAEKNS010000055">
    <property type="protein sequence ID" value="MBJ7594176.1"/>
    <property type="molecule type" value="Genomic_DNA"/>
</dbReference>
<evidence type="ECO:0000256" key="2">
    <source>
        <dbReference type="ARBA" id="ARBA00023204"/>
    </source>
</evidence>
<dbReference type="AlphaFoldDB" id="A0A934JRB1"/>
<gene>
    <name evidence="3" type="ORF">JF886_04810</name>
</gene>
<dbReference type="GO" id="GO:0008725">
    <property type="term" value="F:DNA-3-methyladenine glycosylase activity"/>
    <property type="evidence" value="ECO:0007669"/>
    <property type="project" value="TreeGrafter"/>
</dbReference>
<dbReference type="InterPro" id="IPR051912">
    <property type="entry name" value="Alkylbase_DNA_Glycosylase/TA"/>
</dbReference>
<dbReference type="GO" id="GO:0032131">
    <property type="term" value="F:alkylated DNA binding"/>
    <property type="evidence" value="ECO:0007669"/>
    <property type="project" value="TreeGrafter"/>
</dbReference>
<comment type="caution">
    <text evidence="3">The sequence shown here is derived from an EMBL/GenBank/DDBJ whole genome shotgun (WGS) entry which is preliminary data.</text>
</comment>
<dbReference type="Gene3D" id="1.10.1670.40">
    <property type="match status" value="1"/>
</dbReference>